<dbReference type="InterPro" id="IPR036928">
    <property type="entry name" value="AS_sf"/>
</dbReference>
<evidence type="ECO:0000259" key="1">
    <source>
        <dbReference type="Pfam" id="PF01425"/>
    </source>
</evidence>
<dbReference type="PANTHER" id="PTHR42678">
    <property type="entry name" value="AMIDASE"/>
    <property type="match status" value="1"/>
</dbReference>
<name>A0A6I2M436_9BACI</name>
<dbReference type="EC" id="3.5.1.4" evidence="2"/>
<dbReference type="RefSeq" id="WP_154317938.1">
    <property type="nucleotide sequence ID" value="NZ_CAJGAA010000001.1"/>
</dbReference>
<evidence type="ECO:0000313" key="3">
    <source>
        <dbReference type="Proteomes" id="UP000441585"/>
    </source>
</evidence>
<keyword evidence="2" id="KW-0378">Hydrolase</keyword>
<accession>A0A6I2M436</accession>
<dbReference type="Gene3D" id="3.90.1300.10">
    <property type="entry name" value="Amidase signature (AS) domain"/>
    <property type="match status" value="1"/>
</dbReference>
<dbReference type="NCBIfam" id="NF005300">
    <property type="entry name" value="PRK06828.1"/>
    <property type="match status" value="1"/>
</dbReference>
<dbReference type="GO" id="GO:0004040">
    <property type="term" value="F:amidase activity"/>
    <property type="evidence" value="ECO:0007669"/>
    <property type="project" value="UniProtKB-EC"/>
</dbReference>
<dbReference type="PANTHER" id="PTHR42678:SF34">
    <property type="entry name" value="OS04G0183300 PROTEIN"/>
    <property type="match status" value="1"/>
</dbReference>
<dbReference type="AlphaFoldDB" id="A0A6I2M436"/>
<organism evidence="2 3">
    <name type="scientific">Metabacillus idriensis</name>
    <dbReference type="NCBI Taxonomy" id="324768"/>
    <lineage>
        <taxon>Bacteria</taxon>
        <taxon>Bacillati</taxon>
        <taxon>Bacillota</taxon>
        <taxon>Bacilli</taxon>
        <taxon>Bacillales</taxon>
        <taxon>Bacillaceae</taxon>
        <taxon>Metabacillus</taxon>
    </lineage>
</organism>
<keyword evidence="3" id="KW-1185">Reference proteome</keyword>
<reference evidence="2 3" key="1">
    <citation type="submission" date="2019-11" db="EMBL/GenBank/DDBJ databases">
        <title>Bacillus idriensis genome.</title>
        <authorList>
            <person name="Konopka E.N."/>
            <person name="Newman J.D."/>
        </authorList>
    </citation>
    <scope>NUCLEOTIDE SEQUENCE [LARGE SCALE GENOMIC DNA]</scope>
    <source>
        <strain evidence="2 3">DSM 19097</strain>
    </source>
</reference>
<gene>
    <name evidence="2" type="ORF">GJU41_02635</name>
</gene>
<dbReference type="InterPro" id="IPR023631">
    <property type="entry name" value="Amidase_dom"/>
</dbReference>
<comment type="caution">
    <text evidence="2">The sequence shown here is derived from an EMBL/GenBank/DDBJ whole genome shotgun (WGS) entry which is preliminary data.</text>
</comment>
<dbReference type="Pfam" id="PF01425">
    <property type="entry name" value="Amidase"/>
    <property type="match status" value="1"/>
</dbReference>
<protein>
    <submittedName>
        <fullName evidence="2">Amidase</fullName>
        <ecNumber evidence="2">3.5.1.4</ecNumber>
    </submittedName>
</protein>
<proteinExistence type="predicted"/>
<evidence type="ECO:0000313" key="2">
    <source>
        <dbReference type="EMBL" id="MRX52858.1"/>
    </source>
</evidence>
<dbReference type="SUPFAM" id="SSF75304">
    <property type="entry name" value="Amidase signature (AS) enzymes"/>
    <property type="match status" value="1"/>
</dbReference>
<dbReference type="Proteomes" id="UP000441585">
    <property type="component" value="Unassembled WGS sequence"/>
</dbReference>
<dbReference type="EMBL" id="WKKF01000001">
    <property type="protein sequence ID" value="MRX52858.1"/>
    <property type="molecule type" value="Genomic_DNA"/>
</dbReference>
<feature type="domain" description="Amidase" evidence="1">
    <location>
        <begin position="32"/>
        <end position="465"/>
    </location>
</feature>
<sequence length="491" mass="53545">MDIKWNPVLKEELTAAALQNAMNAGQLTAKELVMYYMYRIAKYDQAGPAINSILEVNPAAFFIAEALDHERNTKGPRGPLHGIPVLLKDNIETNDAMHTSAGTLALENYLPEKDAYLVNLLRQSGAIILGKTNMTELANGMSSEMWAGYSSRGGQVVNPYGDFFVGGSSSGAAAAVASNLAVLAVGTETDASILSPAIQNSVVGIKPTVGLISRTGMIPFTYSQDTAGPIARTVEDAALLLSALAGPDPSDPATLKSDGKKDYSVFLDSEGLKGARIGVFKDADEDYFQSGEYDEGLFKDAVLGFKDLGAEVIEDIVIPSFHRKWSWNVLFYELKHSLDNYLAKLPPQLPVHSLSELIKFNENHKEQTLKYGQDKLESRAKLPYSLRAPEYIQAKIEDIYFSQQEGIDYALKKDKLDAILFPSYIGSTICAKAGYPSIALPAGYMENGRPFGITLAASAFSEGLLIKLGYSYEQHTKQRRSPSLAKTKREK</sequence>